<gene>
    <name evidence="1" type="ORF">F2Q69_00056192</name>
</gene>
<evidence type="ECO:0000313" key="2">
    <source>
        <dbReference type="Proteomes" id="UP000712600"/>
    </source>
</evidence>
<comment type="caution">
    <text evidence="1">The sequence shown here is derived from an EMBL/GenBank/DDBJ whole genome shotgun (WGS) entry which is preliminary data.</text>
</comment>
<name>A0A8S9MW17_BRACR</name>
<dbReference type="EMBL" id="QGKX02002183">
    <property type="protein sequence ID" value="KAF3486963.1"/>
    <property type="molecule type" value="Genomic_DNA"/>
</dbReference>
<organism evidence="1 2">
    <name type="scientific">Brassica cretica</name>
    <name type="common">Mustard</name>
    <dbReference type="NCBI Taxonomy" id="69181"/>
    <lineage>
        <taxon>Eukaryota</taxon>
        <taxon>Viridiplantae</taxon>
        <taxon>Streptophyta</taxon>
        <taxon>Embryophyta</taxon>
        <taxon>Tracheophyta</taxon>
        <taxon>Spermatophyta</taxon>
        <taxon>Magnoliopsida</taxon>
        <taxon>eudicotyledons</taxon>
        <taxon>Gunneridae</taxon>
        <taxon>Pentapetalae</taxon>
        <taxon>rosids</taxon>
        <taxon>malvids</taxon>
        <taxon>Brassicales</taxon>
        <taxon>Brassicaceae</taxon>
        <taxon>Brassiceae</taxon>
        <taxon>Brassica</taxon>
    </lineage>
</organism>
<dbReference type="AlphaFoldDB" id="A0A8S9MW17"/>
<accession>A0A8S9MW17</accession>
<sequence>MASVNLQLIAVVITRVCWELLLFLVIDLQQVLNASHERWLNAEELHILFQNRALLPQSTYTVDAPGLYRVRMLTFADDHAWTLFPNGNRVIGGRVVHGGLTFNYTFAQSPDLQRRTIRRRQLRRLEPDRHWGYPKLVDDFLFKLFAGCLLIEIEKDLLWAMARLPGTEPLLFFLGGIHHLIEIEKDLLWAMARLPGTEPLLFFLVSCSKISSSLPPPLNLNIQESVGETVQDSKGVLLVTGVVNVPVAIKDLMSIRCVPSPSPIVAALPSGIYHLSRVVISYQVRNTTNVIKVERERRQMELDPQSHHTITPIVNVGHWRSGTCNRRVVQ</sequence>
<protein>
    <submittedName>
        <fullName evidence="1">Uncharacterized protein</fullName>
    </submittedName>
</protein>
<proteinExistence type="predicted"/>
<dbReference type="Proteomes" id="UP000712600">
    <property type="component" value="Unassembled WGS sequence"/>
</dbReference>
<reference evidence="1" key="1">
    <citation type="submission" date="2019-12" db="EMBL/GenBank/DDBJ databases">
        <title>Genome sequencing and annotation of Brassica cretica.</title>
        <authorList>
            <person name="Studholme D.J."/>
            <person name="Sarris P."/>
        </authorList>
    </citation>
    <scope>NUCLEOTIDE SEQUENCE</scope>
    <source>
        <strain evidence="1">PFS-109/04</strain>
        <tissue evidence="1">Leaf</tissue>
    </source>
</reference>
<evidence type="ECO:0000313" key="1">
    <source>
        <dbReference type="EMBL" id="KAF3486963.1"/>
    </source>
</evidence>